<feature type="domain" description="Nephrocystin 3-like N-terminal" evidence="5">
    <location>
        <begin position="226"/>
        <end position="380"/>
    </location>
</feature>
<feature type="repeat" description="WD" evidence="3">
    <location>
        <begin position="1152"/>
        <end position="1193"/>
    </location>
</feature>
<protein>
    <submittedName>
        <fullName evidence="6">Notchless protein</fullName>
    </submittedName>
</protein>
<dbReference type="PROSITE" id="PS00678">
    <property type="entry name" value="WD_REPEATS_1"/>
    <property type="match status" value="17"/>
</dbReference>
<feature type="repeat" description="WD" evidence="3">
    <location>
        <begin position="2489"/>
        <end position="2530"/>
    </location>
</feature>
<dbReference type="InterPro" id="IPR001680">
    <property type="entry name" value="WD40_rpt"/>
</dbReference>
<sequence>MRLWRPFGLLTRLFSSIFSPCSVPSASSEVTLGPHSGGWKGLGLLLKVLDRSAGAFGPIKSVVTELIRCIEIYERAAIGRDEYDALRRELEQVFQDLQTHFSHDVPPTMTASIESLCRSIHQEVAFLRRKQQDSPLIRAVKEDDSEEVLACYRRIRAHLQRLSLNANLSMWRVIDEQATAAREDRMSARLDRLCPSLSACYNSAESAKVKRGPCTPRTRVDVLGKIHKWIHDPTGPIYWLNGMAGTGKTTLAYSLCAELDDVHALGASFFCSRLLPECRDIKHIIPTISYQLARFSQPFRSALDRVLEEKPDVHMLLPHIQFEALIVQPLIQVRETLPQDLVVVIDALDECEEKESMQRILEIFLTRAGDLPIKFFVSSRPEPEIRDQMMRLNRGLVLHESDEKVVQADIGTYLRSALSPVELSETEITALIQRAGILFIYAATVVRYIGYGNFCDARGRLESVLAVSSSSDGNIHREIDTLYKSILESALGDPALGQEEKTVMKEVLDTVICAREPLSVGALCGLLCLKRVDQVRAALRPLWSVLHVVGTTELAIVTPLHSSFSDFLFDSERSGNFHCNAPVHNALLAEKCFQCIKRVRPGFNLCGLPSSHLPDDRVPGIEDMVQRAVSIELFYACRYWVTHLEVSEWSNHLAQLLEEFLSIRLLLWMEVLNLKKSAHAGAGVMQKAEDWSKRHGCSIELVHDAWRFVTMFASGAVSKSTPHIYVSMLPFWPPSSPVAQCYLPRTDGMIQPQGTAFTRQRISLLATWALGGQVASAAFSPDGTSIVLAIKDKIHVLDAFTGRPALGPLEGHKERVTSVRFSHDNTQIVSSSDDNTICTWDARSGMMILGPLRGHTDWVRSVAFSFHSGHIVSGSDDCTVRLWNSQNGEMVRLFVGHTGYVTSVGFSPCDSLVVSGSDDCTVCVWNVRTGQGLYKPLEGHTGQITSVEFLSDGTRIVSGSDDCTICIWDAVHGRMIFGPLNGHTQRVTSVRFSPDGGQIVSGSDDKTICVWNAQNGCKILGPLEGHTDSVTTIGFSRDGTRIVSGSDDSTICLWDARSGQISLEALHGHSGGVTSVGFSRDSARIVSGSTDNTLCVWDAQTGLPALEPLRGHTDHVTSVGFSSDGSRIVSGSADNSVRVWSAQTGQATLPPLQGHTNSVTSVAFSPKGTRIVSGSHDSTLRVWDPATGQLVLGPLQGHTNSVTSVAFSHNGTRIVSGSADNTLRVWGTRKGRMLLRPLEGHTHHVTSVAFSTDGLRIVSGSADNGICVWDARNGRLSLGPLRGHKSAVRSVGFSPGNGRIVSGSDDKTICVHDSCSGMLVFGPICGHTSSITSIAISRDGTRVVSGSQDKSIRVWNLPRTDIPSLQSPSRIRPPWKMNQDGWIVDSRSRLITWVPPDLRSVLVWPSAILHIAADGYVRLGFGGARIGESWPFASVLAYPSPSTMFCWGKLKWGKGRPKRPALEAAAPITTQDIIRPQGRRPPSIRDKLQLRRFSTATSSKAPMSAGPHNWGHLLDLRRALEQSAEVFGPLKAVVDDFIGCIDVYDRIGSGREEYENIRSELDNLFEDLQGHFKRMISTELTKSMEGLCKSIQRELAYLREKQEDGGAMIKYLEAEDWGKLIACYRRIQGYLQRLSLNANLPPWKFVDERATDARLDCLCHSSSAYYNSAVLKRGPCSPGTRIDVIAQMRDWVHNSLGGAIYWLDGTSGTGKTTILYTLCAELDVSRKLGASFFCSRLLPECRDVNLLVPSIVYQLARFSRPLRSVISRVLEKNSGIHSRPPHIQFEALIVQPLIEVQATLPPDVVVVIDALDECNSKESTSRILDLLATKALDLPIKFIVSSRPVPEIRAQVRKRVGDRANSRLTLHELDQAAVQLDIRTYLKTELFPMKPTDSQVAALVERAGTSFIFAATIVRYLRDNDRWHDSHTRLDTLLNSLGTEGNGLDKLYSVILGAGLDDPSLSDDVKADMKRVLFTVICAREPLTIGALSGLLELDIEQVRIWLQCFWAIIHVESTSELITTLHLSFPEFMFESKRSSKYHCDSMAYNENFAEICLGHIKSTKPWFNICALESSFVVDGGVEDLEERAERSISKELFYACRYWATHLHSAGRSLGLIKSLEEFLSEHLLLWMEVMNVKKNMHAGAAIIQLAEDWYISQDYPHQLTDLVHDAWQFVTMFASNPVSRSTPHIYMSMLPFWPKSSPISRHYMARTRGMIKPEGTALTRQRFIRLATWSFGEPVLHFAFSPNGASIALSSRDNIYILDAFTGRVALGPLEGHTGPVTSVNFSPGGTRIVSCSHDKTLLVWDPQTGKIVLGPLKGHTYAVTSVRFSPDGTRIVSGSRDKTLRVWNSQSGQMILGPLKGHTNGIVAIGWSPDGTWVVSGSRDKTIRVWDSRSGEMVVGPIEGHTDWVLSVRFSPDGNFIVSGSRDKTIRVYEARIGKMTLGPLEGHTDSVESVGFSPDGTRIVSGSADMTIRVWNSRNGQQVLGPLEGHTSQINAVSFSPDGTRIVSSSHDHTIRAWDARTKQLTFDALEGHNDAVTSVGFSPEGTRIVSGSRDNILRLWDARSGEMILEPLEGHTGSVTSTEFSPDGVYIASGSSDTTIRLWDSGNGRMIPNLFQGHTSDISSIGFSPDGARIVSGSYDETIRLWDIRNSQTIFAPLRGHTSHVSSVSLSPDGSRIVSGSHDKTICVWDAQTRNILFGPLNGHSRAITSVKFSPDGARIASGSRDNTIRVWGARDGRAVLGPLQGHTDSVTSIAFSRDGSRIVSSSDDNTICIWDSRTGQMVLGPLQGHTDSVLSVGFSPDGTYIVSGSADKTIRVWEARNEMPLKHASASWKLNKDGWVVDSSSRLLIWVPPHLHNRLMQPRNILLISTAGHVSLNFDNAQYGDSWANCYLASPEPSISPVS</sequence>
<name>A0A5N5QI21_9AGAM</name>
<accession>A0A5N5QI21</accession>
<dbReference type="PROSITE" id="PS50082">
    <property type="entry name" value="WD_REPEATS_2"/>
    <property type="match status" value="26"/>
</dbReference>
<proteinExistence type="predicted"/>
<feature type="repeat" description="WD" evidence="3">
    <location>
        <begin position="1109"/>
        <end position="1150"/>
    </location>
</feature>
<evidence type="ECO:0000313" key="6">
    <source>
        <dbReference type="EMBL" id="KAB5591392.1"/>
    </source>
</evidence>
<feature type="repeat" description="WD" evidence="3">
    <location>
        <begin position="2532"/>
        <end position="2573"/>
    </location>
</feature>
<dbReference type="EMBL" id="SSOP01000108">
    <property type="protein sequence ID" value="KAB5591392.1"/>
    <property type="molecule type" value="Genomic_DNA"/>
</dbReference>
<dbReference type="CDD" id="cd21037">
    <property type="entry name" value="MLKL_NTD"/>
    <property type="match status" value="1"/>
</dbReference>
<dbReference type="Pfam" id="PF24883">
    <property type="entry name" value="NPHP3_N"/>
    <property type="match status" value="2"/>
</dbReference>
<feature type="repeat" description="WD" evidence="3">
    <location>
        <begin position="2274"/>
        <end position="2315"/>
    </location>
</feature>
<dbReference type="InterPro" id="IPR027417">
    <property type="entry name" value="P-loop_NTPase"/>
</dbReference>
<dbReference type="Pfam" id="PF00400">
    <property type="entry name" value="WD40"/>
    <property type="match status" value="26"/>
</dbReference>
<dbReference type="InterPro" id="IPR011047">
    <property type="entry name" value="Quinoprotein_ADH-like_sf"/>
</dbReference>
<dbReference type="SUPFAM" id="SSF50969">
    <property type="entry name" value="YVTN repeat-like/Quinoprotein amine dehydrogenase"/>
    <property type="match status" value="1"/>
</dbReference>
<keyword evidence="1 3" id="KW-0853">WD repeat</keyword>
<feature type="repeat" description="WD" evidence="3">
    <location>
        <begin position="809"/>
        <end position="850"/>
    </location>
</feature>
<feature type="repeat" description="WD" evidence="3">
    <location>
        <begin position="937"/>
        <end position="969"/>
    </location>
</feature>
<dbReference type="InterPro" id="IPR056884">
    <property type="entry name" value="NPHP3-like_N"/>
</dbReference>
<evidence type="ECO:0000256" key="1">
    <source>
        <dbReference type="ARBA" id="ARBA00022574"/>
    </source>
</evidence>
<dbReference type="PANTHER" id="PTHR19848:SF8">
    <property type="entry name" value="F-BOX AND WD REPEAT DOMAIN CONTAINING 7"/>
    <property type="match status" value="1"/>
</dbReference>
<dbReference type="InterPro" id="IPR011044">
    <property type="entry name" value="Quino_amine_DH_bsu"/>
</dbReference>
<feature type="repeat" description="WD" evidence="3">
    <location>
        <begin position="894"/>
        <end position="935"/>
    </location>
</feature>
<dbReference type="Gene3D" id="2.130.10.10">
    <property type="entry name" value="YVTN repeat-like/Quinoprotein amine dehydrogenase"/>
    <property type="match status" value="13"/>
</dbReference>
<dbReference type="SUPFAM" id="SSF50978">
    <property type="entry name" value="WD40 repeat-like"/>
    <property type="match status" value="4"/>
</dbReference>
<dbReference type="PRINTS" id="PR00320">
    <property type="entry name" value="GPROTEINBRPT"/>
</dbReference>
<feature type="repeat" description="WD" evidence="3">
    <location>
        <begin position="1324"/>
        <end position="1357"/>
    </location>
</feature>
<feature type="domain" description="Nephrocystin 3-like N-terminal" evidence="5">
    <location>
        <begin position="1687"/>
        <end position="1843"/>
    </location>
</feature>
<dbReference type="InterPro" id="IPR015943">
    <property type="entry name" value="WD40/YVTN_repeat-like_dom_sf"/>
</dbReference>
<dbReference type="SUPFAM" id="SSF50998">
    <property type="entry name" value="Quinoprotein alcohol dehydrogenase-like"/>
    <property type="match status" value="1"/>
</dbReference>
<dbReference type="Gene3D" id="3.40.50.300">
    <property type="entry name" value="P-loop containing nucleotide triphosphate hydrolases"/>
    <property type="match status" value="2"/>
</dbReference>
<feature type="repeat" description="WD" evidence="3">
    <location>
        <begin position="2618"/>
        <end position="2659"/>
    </location>
</feature>
<comment type="caution">
    <text evidence="6">The sequence shown here is derived from an EMBL/GenBank/DDBJ whole genome shotgun (WGS) entry which is preliminary data.</text>
</comment>
<feature type="repeat" description="WD" evidence="3">
    <location>
        <begin position="1066"/>
        <end position="1107"/>
    </location>
</feature>
<feature type="repeat" description="WD" evidence="3">
    <location>
        <begin position="1238"/>
        <end position="1279"/>
    </location>
</feature>
<evidence type="ECO:0000256" key="3">
    <source>
        <dbReference type="PROSITE-ProRule" id="PRU00221"/>
    </source>
</evidence>
<dbReference type="SUPFAM" id="SSF52540">
    <property type="entry name" value="P-loop containing nucleoside triphosphate hydrolases"/>
    <property type="match status" value="2"/>
</dbReference>
<feature type="signal peptide" evidence="4">
    <location>
        <begin position="1"/>
        <end position="28"/>
    </location>
</feature>
<dbReference type="CDD" id="cd00200">
    <property type="entry name" value="WD40"/>
    <property type="match status" value="4"/>
</dbReference>
<feature type="chain" id="PRO_5024358046" evidence="4">
    <location>
        <begin position="29"/>
        <end position="2907"/>
    </location>
</feature>
<dbReference type="OrthoDB" id="538223at2759"/>
<gene>
    <name evidence="6" type="ORF">CTheo_5183</name>
</gene>
<dbReference type="InterPro" id="IPR019775">
    <property type="entry name" value="WD40_repeat_CS"/>
</dbReference>
<feature type="repeat" description="WD" evidence="3">
    <location>
        <begin position="2317"/>
        <end position="2358"/>
    </location>
</feature>
<feature type="repeat" description="WD" evidence="3">
    <location>
        <begin position="2360"/>
        <end position="2401"/>
    </location>
</feature>
<feature type="repeat" description="WD" evidence="3">
    <location>
        <begin position="852"/>
        <end position="893"/>
    </location>
</feature>
<dbReference type="InterPro" id="IPR020472">
    <property type="entry name" value="WD40_PAC1"/>
</dbReference>
<evidence type="ECO:0000256" key="4">
    <source>
        <dbReference type="SAM" id="SignalP"/>
    </source>
</evidence>
<evidence type="ECO:0000313" key="7">
    <source>
        <dbReference type="Proteomes" id="UP000383932"/>
    </source>
</evidence>
<evidence type="ECO:0000259" key="5">
    <source>
        <dbReference type="Pfam" id="PF24883"/>
    </source>
</evidence>
<feature type="repeat" description="WD" evidence="3">
    <location>
        <begin position="2790"/>
        <end position="2831"/>
    </location>
</feature>
<feature type="repeat" description="WD" evidence="3">
    <location>
        <begin position="2403"/>
        <end position="2444"/>
    </location>
</feature>
<feature type="repeat" description="WD" evidence="3">
    <location>
        <begin position="1195"/>
        <end position="1236"/>
    </location>
</feature>
<evidence type="ECO:0000256" key="2">
    <source>
        <dbReference type="ARBA" id="ARBA00022737"/>
    </source>
</evidence>
<feature type="repeat" description="WD" evidence="3">
    <location>
        <begin position="2575"/>
        <end position="2616"/>
    </location>
</feature>
<keyword evidence="2" id="KW-0677">Repeat</keyword>
<organism evidence="6 7">
    <name type="scientific">Ceratobasidium theobromae</name>
    <dbReference type="NCBI Taxonomy" id="1582974"/>
    <lineage>
        <taxon>Eukaryota</taxon>
        <taxon>Fungi</taxon>
        <taxon>Dikarya</taxon>
        <taxon>Basidiomycota</taxon>
        <taxon>Agaricomycotina</taxon>
        <taxon>Agaricomycetes</taxon>
        <taxon>Cantharellales</taxon>
        <taxon>Ceratobasidiaceae</taxon>
        <taxon>Ceratobasidium</taxon>
    </lineage>
</organism>
<dbReference type="InterPro" id="IPR059179">
    <property type="entry name" value="MLKL-like_MCAfunc"/>
</dbReference>
<feature type="repeat" description="WD" evidence="3">
    <location>
        <begin position="2704"/>
        <end position="2745"/>
    </location>
</feature>
<keyword evidence="4" id="KW-0732">Signal</keyword>
<feature type="repeat" description="WD" evidence="3">
    <location>
        <begin position="2661"/>
        <end position="2702"/>
    </location>
</feature>
<feature type="repeat" description="WD" evidence="3">
    <location>
        <begin position="2747"/>
        <end position="2788"/>
    </location>
</feature>
<feature type="repeat" description="WD" evidence="3">
    <location>
        <begin position="980"/>
        <end position="1016"/>
    </location>
</feature>
<dbReference type="PANTHER" id="PTHR19848">
    <property type="entry name" value="WD40 REPEAT PROTEIN"/>
    <property type="match status" value="1"/>
</dbReference>
<dbReference type="InterPro" id="IPR036322">
    <property type="entry name" value="WD40_repeat_dom_sf"/>
</dbReference>
<keyword evidence="7" id="KW-1185">Reference proteome</keyword>
<dbReference type="Proteomes" id="UP000383932">
    <property type="component" value="Unassembled WGS sequence"/>
</dbReference>
<feature type="repeat" description="WD" evidence="3">
    <location>
        <begin position="1281"/>
        <end position="1313"/>
    </location>
</feature>
<dbReference type="PROSITE" id="PS50294">
    <property type="entry name" value="WD_REPEATS_REGION"/>
    <property type="match status" value="26"/>
</dbReference>
<dbReference type="SMART" id="SM00320">
    <property type="entry name" value="WD40"/>
    <property type="match status" value="28"/>
</dbReference>
<feature type="repeat" description="WD" evidence="3">
    <location>
        <begin position="2446"/>
        <end position="2487"/>
    </location>
</feature>
<reference evidence="6 7" key="1">
    <citation type="journal article" date="2019" name="Fungal Biol. Biotechnol.">
        <title>Draft genome sequence of fastidious pathogen Ceratobasidium theobromae, which causes vascular-streak dieback in Theobroma cacao.</title>
        <authorList>
            <person name="Ali S.S."/>
            <person name="Asman A."/>
            <person name="Shao J."/>
            <person name="Firmansyah A.P."/>
            <person name="Susilo A.W."/>
            <person name="Rosmana A."/>
            <person name="McMahon P."/>
            <person name="Junaid M."/>
            <person name="Guest D."/>
            <person name="Kheng T.Y."/>
            <person name="Meinhardt L.W."/>
            <person name="Bailey B.A."/>
        </authorList>
    </citation>
    <scope>NUCLEOTIDE SEQUENCE [LARGE SCALE GENOMIC DNA]</scope>
    <source>
        <strain evidence="6 7">CT2</strain>
    </source>
</reference>
<feature type="repeat" description="WD" evidence="3">
    <location>
        <begin position="1023"/>
        <end position="1064"/>
    </location>
</feature>